<dbReference type="Gene3D" id="3.30.70.100">
    <property type="match status" value="1"/>
</dbReference>
<evidence type="ECO:0000313" key="4">
    <source>
        <dbReference type="Proteomes" id="UP000014071"/>
    </source>
</evidence>
<keyword evidence="4" id="KW-1185">Reference proteome</keyword>
<dbReference type="HOGENOM" id="CLU_115019_0_2_1"/>
<feature type="domain" description="EthD" evidence="2">
    <location>
        <begin position="28"/>
        <end position="132"/>
    </location>
</feature>
<dbReference type="STRING" id="1305764.R9NZX4"/>
<dbReference type="OrthoDB" id="3183782at2759"/>
<comment type="similarity">
    <text evidence="1">Belongs to the tpcK family.</text>
</comment>
<dbReference type="GO" id="GO:0016491">
    <property type="term" value="F:oxidoreductase activity"/>
    <property type="evidence" value="ECO:0007669"/>
    <property type="project" value="InterPro"/>
</dbReference>
<evidence type="ECO:0000259" key="2">
    <source>
        <dbReference type="Pfam" id="PF07110"/>
    </source>
</evidence>
<dbReference type="RefSeq" id="XP_012187973.1">
    <property type="nucleotide sequence ID" value="XM_012332583.1"/>
</dbReference>
<dbReference type="SUPFAM" id="SSF54909">
    <property type="entry name" value="Dimeric alpha+beta barrel"/>
    <property type="match status" value="1"/>
</dbReference>
<organism evidence="3 4">
    <name type="scientific">Pseudozyma hubeiensis (strain SY62)</name>
    <name type="common">Yeast</name>
    <dbReference type="NCBI Taxonomy" id="1305764"/>
    <lineage>
        <taxon>Eukaryota</taxon>
        <taxon>Fungi</taxon>
        <taxon>Dikarya</taxon>
        <taxon>Basidiomycota</taxon>
        <taxon>Ustilaginomycotina</taxon>
        <taxon>Ustilaginomycetes</taxon>
        <taxon>Ustilaginales</taxon>
        <taxon>Ustilaginaceae</taxon>
        <taxon>Pseudozyma</taxon>
    </lineage>
</organism>
<evidence type="ECO:0000313" key="3">
    <source>
        <dbReference type="EMBL" id="GAC94386.1"/>
    </source>
</evidence>
<proteinExistence type="inferred from homology"/>
<dbReference type="InterPro" id="IPR009799">
    <property type="entry name" value="EthD_dom"/>
</dbReference>
<dbReference type="Proteomes" id="UP000014071">
    <property type="component" value="Unassembled WGS sequence"/>
</dbReference>
<accession>R9NZX4</accession>
<sequence>MSTDTSSSSALPGKWEKLFKVSIYLKKKHDISDEKFSEYYAQSHAALAAPVLLRHKCVSYTQFHCMADKAKQPITAMFGPDALSPQNPMQVMPYDGCSTFVFAKLEDAQAFFHDPETTTVLGPDAVNFTDPSTLQIAIGQEFVAIKDGKAQHE</sequence>
<dbReference type="InterPro" id="IPR011008">
    <property type="entry name" value="Dimeric_a/b-barrel"/>
</dbReference>
<evidence type="ECO:0000256" key="1">
    <source>
        <dbReference type="ARBA" id="ARBA00005986"/>
    </source>
</evidence>
<gene>
    <name evidence="3" type="ORF">PHSY_001957</name>
</gene>
<dbReference type="eggNOG" id="ENOG502STMR">
    <property type="taxonomic scope" value="Eukaryota"/>
</dbReference>
<protein>
    <recommendedName>
        <fullName evidence="2">EthD domain-containing protein</fullName>
    </recommendedName>
</protein>
<dbReference type="EMBL" id="DF238784">
    <property type="protein sequence ID" value="GAC94386.1"/>
    <property type="molecule type" value="Genomic_DNA"/>
</dbReference>
<dbReference type="AlphaFoldDB" id="R9NZX4"/>
<dbReference type="Pfam" id="PF07110">
    <property type="entry name" value="EthD"/>
    <property type="match status" value="1"/>
</dbReference>
<dbReference type="GeneID" id="24107252"/>
<name>R9NZX4_PSEHS</name>
<reference evidence="4" key="1">
    <citation type="journal article" date="2013" name="Genome Announc.">
        <title>Draft genome sequence of the basidiomycetous yeast-like fungus Pseudozyma hubeiensis SY62, which produces an abundant amount of the biosurfactant mannosylerythritol lipids.</title>
        <authorList>
            <person name="Konishi M."/>
            <person name="Hatada Y."/>
            <person name="Horiuchi J."/>
        </authorList>
    </citation>
    <scope>NUCLEOTIDE SEQUENCE [LARGE SCALE GENOMIC DNA]</scope>
    <source>
        <strain evidence="4">SY62</strain>
    </source>
</reference>